<evidence type="ECO:0000259" key="1">
    <source>
        <dbReference type="Pfam" id="PF13556"/>
    </source>
</evidence>
<dbReference type="Pfam" id="PF13556">
    <property type="entry name" value="HTH_30"/>
    <property type="match status" value="1"/>
</dbReference>
<organism evidence="2 3">
    <name type="scientific">Rhodococcoides kyotonense</name>
    <dbReference type="NCBI Taxonomy" id="398843"/>
    <lineage>
        <taxon>Bacteria</taxon>
        <taxon>Bacillati</taxon>
        <taxon>Actinomycetota</taxon>
        <taxon>Actinomycetes</taxon>
        <taxon>Mycobacteriales</taxon>
        <taxon>Nocardiaceae</taxon>
        <taxon>Rhodococcoides</taxon>
    </lineage>
</organism>
<dbReference type="InterPro" id="IPR025736">
    <property type="entry name" value="PucR_C-HTH_dom"/>
</dbReference>
<name>A0A177Y8J8_9NOCA</name>
<dbReference type="InterPro" id="IPR051448">
    <property type="entry name" value="CdaR-like_regulators"/>
</dbReference>
<dbReference type="Gene3D" id="1.10.10.2840">
    <property type="entry name" value="PucR C-terminal helix-turn-helix domain"/>
    <property type="match status" value="1"/>
</dbReference>
<sequence>MDVVTLGALLDALDSAVVGLLEAPTGDDVVVTTAELVDGDELVAGRNARTPLSDVYLLVGVHEDDAVTWLHSLGSTAPEARPKVVMTKHAARRSSMAAAARRAGVALVAVHPDARWNQLFPLIQRVLRRTRVGDPDLLAAETDLFDLARITADNASGMVSIEDVHSHVLAYSASDETADELRTLSILGREGPQDYLRALRDWGVFDRLRDSDDVVDIPPHDELGTEHRLAVSIRQPSLDGTLPPRNLGTIWLQQGNTAFSDDAADVLRGASAIAATLISRTLDASTTHGVLIQRLFGARGTGVDVPSIASALGLPVDGPGAVIGFALVPGSSAPVADLATMGSALRLHASAFRRDSIATIVDERAYVLLPRYSSPTAVTAWTRQLVAHFETRYRAVLHAAIALDIEHPGRVAAARTEVDRVLNGTATSTTGTRVTTLAESMTAVLLGESLTVLHSHPELHDPRVQALFEYDENKGSSLRQSVEAFLYEHGDVRAAARRVQVHPNTLRYRLRRVEQIVGIDLSDRADRLLLELQLALPRNSPGR</sequence>
<evidence type="ECO:0000313" key="3">
    <source>
        <dbReference type="Proteomes" id="UP000077519"/>
    </source>
</evidence>
<evidence type="ECO:0000313" key="2">
    <source>
        <dbReference type="EMBL" id="OAK51468.1"/>
    </source>
</evidence>
<dbReference type="Proteomes" id="UP000077519">
    <property type="component" value="Unassembled WGS sequence"/>
</dbReference>
<dbReference type="EMBL" id="LVHI01000039">
    <property type="protein sequence ID" value="OAK51468.1"/>
    <property type="molecule type" value="Genomic_DNA"/>
</dbReference>
<dbReference type="PANTHER" id="PTHR33744:SF17">
    <property type="entry name" value="CONSERVED PROTEIN"/>
    <property type="match status" value="1"/>
</dbReference>
<comment type="caution">
    <text evidence="2">The sequence shown here is derived from an EMBL/GenBank/DDBJ whole genome shotgun (WGS) entry which is preliminary data.</text>
</comment>
<dbReference type="AlphaFoldDB" id="A0A177Y8J8"/>
<feature type="domain" description="PucR C-terminal helix-turn-helix" evidence="1">
    <location>
        <begin position="478"/>
        <end position="535"/>
    </location>
</feature>
<reference evidence="2 3" key="1">
    <citation type="submission" date="2016-03" db="EMBL/GenBank/DDBJ databases">
        <title>Genome sequence of Rhodococcus kyotonensis KB10.</title>
        <authorList>
            <person name="Jeong H."/>
            <person name="Hong C.E."/>
            <person name="Jo S.H."/>
            <person name="Park J.M."/>
        </authorList>
    </citation>
    <scope>NUCLEOTIDE SEQUENCE [LARGE SCALE GENOMIC DNA]</scope>
    <source>
        <strain evidence="2 3">KB10</strain>
    </source>
</reference>
<accession>A0A177Y8J8</accession>
<proteinExistence type="predicted"/>
<protein>
    <submittedName>
        <fullName evidence="2">PucR family transcriptional regulator</fullName>
    </submittedName>
</protein>
<gene>
    <name evidence="2" type="ORF">A3K89_12540</name>
</gene>
<keyword evidence="3" id="KW-1185">Reference proteome</keyword>
<dbReference type="RefSeq" id="WP_068431512.1">
    <property type="nucleotide sequence ID" value="NZ_LVHI01000039.1"/>
</dbReference>
<dbReference type="InterPro" id="IPR042070">
    <property type="entry name" value="PucR_C-HTH_sf"/>
</dbReference>
<dbReference type="PANTHER" id="PTHR33744">
    <property type="entry name" value="CARBOHYDRATE DIACID REGULATOR"/>
    <property type="match status" value="1"/>
</dbReference>